<keyword evidence="1" id="KW-0479">Metal-binding</keyword>
<dbReference type="Pfam" id="PF08493">
    <property type="entry name" value="AflR"/>
    <property type="match status" value="1"/>
</dbReference>
<evidence type="ECO:0000313" key="7">
    <source>
        <dbReference type="EMBL" id="KAK7729664.1"/>
    </source>
</evidence>
<evidence type="ECO:0000256" key="1">
    <source>
        <dbReference type="ARBA" id="ARBA00022723"/>
    </source>
</evidence>
<evidence type="ECO:0000256" key="5">
    <source>
        <dbReference type="ARBA" id="ARBA00023242"/>
    </source>
</evidence>
<protein>
    <recommendedName>
        <fullName evidence="6">Aflatoxin regulatory protein domain-containing protein</fullName>
    </recommendedName>
</protein>
<proteinExistence type="predicted"/>
<keyword evidence="8" id="KW-1185">Reference proteome</keyword>
<keyword evidence="3" id="KW-0238">DNA-binding</keyword>
<evidence type="ECO:0000256" key="3">
    <source>
        <dbReference type="ARBA" id="ARBA00023125"/>
    </source>
</evidence>
<evidence type="ECO:0000256" key="2">
    <source>
        <dbReference type="ARBA" id="ARBA00023015"/>
    </source>
</evidence>
<keyword evidence="4" id="KW-0804">Transcription</keyword>
<dbReference type="Proteomes" id="UP001430848">
    <property type="component" value="Unassembled WGS sequence"/>
</dbReference>
<comment type="caution">
    <text evidence="7">The sequence shown here is derived from an EMBL/GenBank/DDBJ whole genome shotgun (WGS) entry which is preliminary data.</text>
</comment>
<gene>
    <name evidence="7" type="ORF">SLS63_006045</name>
</gene>
<sequence length="283" mass="30692">MSPQTLSIPESPRPDHVFSTEASDVFSVLGEANMFSALADFGSDGNEVDFMMSSMDSPFGVPIMDGHTMTESLDLLKTLSAQPASQTGLSGPEPQDTPDALIYGSSHSILTKNKQSIEAVSEWLTCTNCAGDNFLLAVLSMTVLKILERYAAAARPSDSEAEKASRLANGILASSKDQMMVLGHTYNTPRSRGRKAAQLVLSELHRVQRLVNQLSPKLKRPKDAERRNLDPDLELWGRRDVSCGYDPGPTAPFSAFTLGQMESDVRKSLAALSSEIINGLRQS</sequence>
<evidence type="ECO:0000259" key="6">
    <source>
        <dbReference type="Pfam" id="PF08493"/>
    </source>
</evidence>
<reference evidence="7 8" key="1">
    <citation type="submission" date="2024-02" db="EMBL/GenBank/DDBJ databases">
        <title>De novo assembly and annotation of 12 fungi associated with fruit tree decline syndrome in Ontario, Canada.</title>
        <authorList>
            <person name="Sulman M."/>
            <person name="Ellouze W."/>
            <person name="Ilyukhin E."/>
        </authorList>
    </citation>
    <scope>NUCLEOTIDE SEQUENCE [LARGE SCALE GENOMIC DNA]</scope>
    <source>
        <strain evidence="7 8">M169</strain>
    </source>
</reference>
<keyword evidence="5" id="KW-0539">Nucleus</keyword>
<organism evidence="7 8">
    <name type="scientific">Diaporthe eres</name>
    <name type="common">Phomopsis oblonga</name>
    <dbReference type="NCBI Taxonomy" id="83184"/>
    <lineage>
        <taxon>Eukaryota</taxon>
        <taxon>Fungi</taxon>
        <taxon>Dikarya</taxon>
        <taxon>Ascomycota</taxon>
        <taxon>Pezizomycotina</taxon>
        <taxon>Sordariomycetes</taxon>
        <taxon>Sordariomycetidae</taxon>
        <taxon>Diaporthales</taxon>
        <taxon>Diaporthaceae</taxon>
        <taxon>Diaporthe</taxon>
        <taxon>Diaporthe eres species complex</taxon>
    </lineage>
</organism>
<dbReference type="InterPro" id="IPR013700">
    <property type="entry name" value="AflR"/>
</dbReference>
<keyword evidence="2" id="KW-0805">Transcription regulation</keyword>
<name>A0ABR1P8X2_DIAER</name>
<feature type="domain" description="Aflatoxin regulatory protein" evidence="6">
    <location>
        <begin position="69"/>
        <end position="164"/>
    </location>
</feature>
<dbReference type="EMBL" id="JAKNSF020000028">
    <property type="protein sequence ID" value="KAK7729664.1"/>
    <property type="molecule type" value="Genomic_DNA"/>
</dbReference>
<evidence type="ECO:0000256" key="4">
    <source>
        <dbReference type="ARBA" id="ARBA00023163"/>
    </source>
</evidence>
<accession>A0ABR1P8X2</accession>
<evidence type="ECO:0000313" key="8">
    <source>
        <dbReference type="Proteomes" id="UP001430848"/>
    </source>
</evidence>